<proteinExistence type="predicted"/>
<accession>A0A451ATE8</accession>
<dbReference type="NCBIfam" id="NF033564">
    <property type="entry name" value="transpos_ISAs1"/>
    <property type="match status" value="1"/>
</dbReference>
<sequence length="201" mass="23022">MRITAKKTVDVALEQGAEIIVQIKANQPALFETVKQIGNDAKPFDKIHQEQIGQRNRIEMRDIAVFDATLILTNSPELLEWSKRIAAVIQVVRHTDCFDTKTSRWVERSDTSYYGASHTHSAEDFAQVIRAHWGIENRNHYVRDVTLREDASRIRQNPGIFARLRSFALNIFRKNKITNISEALYDNALCFDNLLALNGVL</sequence>
<protein>
    <recommendedName>
        <fullName evidence="3">Transposase DDE domain-containing protein</fullName>
    </recommendedName>
</protein>
<reference evidence="1" key="1">
    <citation type="submission" date="2019-02" db="EMBL/GenBank/DDBJ databases">
        <authorList>
            <person name="Gruber-Vodicka R. H."/>
            <person name="Seah K. B. B."/>
        </authorList>
    </citation>
    <scope>NUCLEOTIDE SEQUENCE</scope>
    <source>
        <strain evidence="2">BECK_BY19</strain>
        <strain evidence="1">BECK_BY8</strain>
    </source>
</reference>
<dbReference type="AlphaFoldDB" id="A0A451ATE8"/>
<dbReference type="PANTHER" id="PTHR30298">
    <property type="entry name" value="H REPEAT-ASSOCIATED PREDICTED TRANSPOSASE"/>
    <property type="match status" value="1"/>
</dbReference>
<dbReference type="EMBL" id="CAADFZ010000338">
    <property type="protein sequence ID" value="VFK69275.1"/>
    <property type="molecule type" value="Genomic_DNA"/>
</dbReference>
<evidence type="ECO:0000313" key="1">
    <source>
        <dbReference type="EMBL" id="VFK69275.1"/>
    </source>
</evidence>
<dbReference type="InterPro" id="IPR047647">
    <property type="entry name" value="ISAs1_transpos"/>
</dbReference>
<name>A0A451ATE8_9GAMM</name>
<dbReference type="EMBL" id="CAADGD010000323">
    <property type="protein sequence ID" value="VFK73854.1"/>
    <property type="molecule type" value="Genomic_DNA"/>
</dbReference>
<dbReference type="PANTHER" id="PTHR30298:SF0">
    <property type="entry name" value="PROTEIN YBFL-RELATED"/>
    <property type="match status" value="1"/>
</dbReference>
<evidence type="ECO:0000313" key="2">
    <source>
        <dbReference type="EMBL" id="VFK73854.1"/>
    </source>
</evidence>
<dbReference type="InterPro" id="IPR051698">
    <property type="entry name" value="Transposase_11-like"/>
</dbReference>
<gene>
    <name evidence="1" type="ORF">BECKUNK1418G_GA0071005_13382</name>
    <name evidence="2" type="ORF">BECKUNK1418H_GA0071006_13232</name>
</gene>
<evidence type="ECO:0008006" key="3">
    <source>
        <dbReference type="Google" id="ProtNLM"/>
    </source>
</evidence>
<organism evidence="1">
    <name type="scientific">Candidatus Kentrum sp. UNK</name>
    <dbReference type="NCBI Taxonomy" id="2126344"/>
    <lineage>
        <taxon>Bacteria</taxon>
        <taxon>Pseudomonadati</taxon>
        <taxon>Pseudomonadota</taxon>
        <taxon>Gammaproteobacteria</taxon>
        <taxon>Candidatus Kentrum</taxon>
    </lineage>
</organism>